<reference evidence="2" key="1">
    <citation type="journal article" date="2022" name="bioRxiv">
        <title>Sequencing and chromosome-scale assembly of the giantPleurodeles waltlgenome.</title>
        <authorList>
            <person name="Brown T."/>
            <person name="Elewa A."/>
            <person name="Iarovenko S."/>
            <person name="Subramanian E."/>
            <person name="Araus A.J."/>
            <person name="Petzold A."/>
            <person name="Susuki M."/>
            <person name="Suzuki K.-i.T."/>
            <person name="Hayashi T."/>
            <person name="Toyoda A."/>
            <person name="Oliveira C."/>
            <person name="Osipova E."/>
            <person name="Leigh N.D."/>
            <person name="Simon A."/>
            <person name="Yun M.H."/>
        </authorList>
    </citation>
    <scope>NUCLEOTIDE SEQUENCE</scope>
    <source>
        <strain evidence="2">20211129_DDA</strain>
        <tissue evidence="2">Liver</tissue>
    </source>
</reference>
<gene>
    <name evidence="2" type="ORF">NDU88_003034</name>
</gene>
<proteinExistence type="predicted"/>
<evidence type="ECO:0000313" key="3">
    <source>
        <dbReference type="Proteomes" id="UP001066276"/>
    </source>
</evidence>
<keyword evidence="3" id="KW-1185">Reference proteome</keyword>
<comment type="caution">
    <text evidence="2">The sequence shown here is derived from an EMBL/GenBank/DDBJ whole genome shotgun (WGS) entry which is preliminary data.</text>
</comment>
<dbReference type="AlphaFoldDB" id="A0AAV7LE78"/>
<organism evidence="2 3">
    <name type="scientific">Pleurodeles waltl</name>
    <name type="common">Iberian ribbed newt</name>
    <dbReference type="NCBI Taxonomy" id="8319"/>
    <lineage>
        <taxon>Eukaryota</taxon>
        <taxon>Metazoa</taxon>
        <taxon>Chordata</taxon>
        <taxon>Craniata</taxon>
        <taxon>Vertebrata</taxon>
        <taxon>Euteleostomi</taxon>
        <taxon>Amphibia</taxon>
        <taxon>Batrachia</taxon>
        <taxon>Caudata</taxon>
        <taxon>Salamandroidea</taxon>
        <taxon>Salamandridae</taxon>
        <taxon>Pleurodelinae</taxon>
        <taxon>Pleurodeles</taxon>
    </lineage>
</organism>
<name>A0AAV7LE78_PLEWA</name>
<dbReference type="Proteomes" id="UP001066276">
    <property type="component" value="Chromosome 11"/>
</dbReference>
<sequence length="276" mass="31291">MGAENQCKACPDPRCPSGSAHCSLAGEKKQRKLTRPEKERRTFSLADASAGAAFDLGKLESYTVAQLRQFCKNLVCPIKGYTRKVELQKARRAWVTAAKDAEGHTEENEEREEQSIHNGVLGRPVMTRGTFSMAGSSVSTKGLTPEELQDRQAGRFHQLELEKMRMDIEEKRLLLAHELSLRKLDQRSQSSRVRSSNNTVQPERRVHIPNDLVKDYKREDDILLWIKGYESALNINLVPEAHWGAGLWKHFKVEGRDSLRSLWIPRGSVTLSIRTS</sequence>
<protein>
    <submittedName>
        <fullName evidence="2">Uncharacterized protein</fullName>
    </submittedName>
</protein>
<feature type="region of interest" description="Disordered" evidence="1">
    <location>
        <begin position="11"/>
        <end position="41"/>
    </location>
</feature>
<evidence type="ECO:0000313" key="2">
    <source>
        <dbReference type="EMBL" id="KAJ1089891.1"/>
    </source>
</evidence>
<dbReference type="EMBL" id="JANPWB010000015">
    <property type="protein sequence ID" value="KAJ1089891.1"/>
    <property type="molecule type" value="Genomic_DNA"/>
</dbReference>
<accession>A0AAV7LE78</accession>
<evidence type="ECO:0000256" key="1">
    <source>
        <dbReference type="SAM" id="MobiDB-lite"/>
    </source>
</evidence>